<evidence type="ECO:0000256" key="1">
    <source>
        <dbReference type="NCBIfam" id="TIGR02257"/>
    </source>
</evidence>
<name>A0A4Y8RRE3_9HYPH</name>
<feature type="region of interest" description="Disordered" evidence="2">
    <location>
        <begin position="925"/>
        <end position="1063"/>
    </location>
</feature>
<gene>
    <name evidence="4" type="primary">cobN</name>
    <name evidence="4" type="ORF">E3C22_09860</name>
</gene>
<dbReference type="InterPro" id="IPR011953">
    <property type="entry name" value="Cobalto_CobN"/>
</dbReference>
<keyword evidence="5" id="KW-1185">Reference proteome</keyword>
<feature type="domain" description="CobN/magnesium chelatase" evidence="3">
    <location>
        <begin position="364"/>
        <end position="1531"/>
    </location>
</feature>
<dbReference type="Proteomes" id="UP000298179">
    <property type="component" value="Unassembled WGS sequence"/>
</dbReference>
<dbReference type="EMBL" id="SOZD01000002">
    <property type="protein sequence ID" value="TFF25635.1"/>
    <property type="molecule type" value="Genomic_DNA"/>
</dbReference>
<evidence type="ECO:0000259" key="3">
    <source>
        <dbReference type="Pfam" id="PF02514"/>
    </source>
</evidence>
<dbReference type="CDD" id="cd10150">
    <property type="entry name" value="CobN_like"/>
    <property type="match status" value="1"/>
</dbReference>
<proteinExistence type="predicted"/>
<dbReference type="OrthoDB" id="9757976at2"/>
<dbReference type="Pfam" id="PF02514">
    <property type="entry name" value="CobN-Mg_chel"/>
    <property type="match status" value="1"/>
</dbReference>
<evidence type="ECO:0000313" key="5">
    <source>
        <dbReference type="Proteomes" id="UP000298179"/>
    </source>
</evidence>
<dbReference type="PANTHER" id="PTHR44119">
    <property type="entry name" value="MAGNESIUM-CHELATASE SUBUNIT CHLH, CHLOROPLASTIC"/>
    <property type="match status" value="1"/>
</dbReference>
<feature type="region of interest" description="Disordered" evidence="2">
    <location>
        <begin position="218"/>
        <end position="237"/>
    </location>
</feature>
<dbReference type="EC" id="6.6.1.2" evidence="1"/>
<dbReference type="NCBIfam" id="TIGR02257">
    <property type="entry name" value="cobalto_cobN"/>
    <property type="match status" value="1"/>
</dbReference>
<accession>A0A4Y8RRE3</accession>
<dbReference type="PANTHER" id="PTHR44119:SF4">
    <property type="entry name" value="AEROBIC COBALTOCHELATASE SUBUNIT COBN"/>
    <property type="match status" value="1"/>
</dbReference>
<feature type="region of interest" description="Disordered" evidence="2">
    <location>
        <begin position="246"/>
        <end position="359"/>
    </location>
</feature>
<evidence type="ECO:0000256" key="2">
    <source>
        <dbReference type="SAM" id="MobiDB-lite"/>
    </source>
</evidence>
<keyword evidence="4" id="KW-0436">Ligase</keyword>
<feature type="compositionally biased region" description="Gly residues" evidence="2">
    <location>
        <begin position="315"/>
        <end position="324"/>
    </location>
</feature>
<comment type="caution">
    <text evidence="4">The sequence shown here is derived from an EMBL/GenBank/DDBJ whole genome shotgun (WGS) entry which is preliminary data.</text>
</comment>
<dbReference type="InterPro" id="IPR003672">
    <property type="entry name" value="CobN/Mg_chltase"/>
</dbReference>
<dbReference type="GO" id="GO:0009236">
    <property type="term" value="P:cobalamin biosynthetic process"/>
    <property type="evidence" value="ECO:0007669"/>
    <property type="project" value="UniProtKB-UniRule"/>
</dbReference>
<reference evidence="4 5" key="1">
    <citation type="submission" date="2019-03" db="EMBL/GenBank/DDBJ databases">
        <title>Jiella endophytica sp. nov., a novel endophytic bacterium isolated from root of Ficus microcarpa Linn. f.</title>
        <authorList>
            <person name="Tuo L."/>
        </authorList>
    </citation>
    <scope>NUCLEOTIDE SEQUENCE [LARGE SCALE GENOMIC DNA]</scope>
    <source>
        <strain evidence="4 5">CBS5Q-3</strain>
    </source>
</reference>
<sequence>MRSPTPQPNKGADLHLLLAQKGTIDDGGEAVDLGQSPGEIVFLSAADTEIAALAAAAHRLDLGPRELRLANLLRLKHPMSVDTYVSRTLGRAKLVVVRLLGGAAYWPYGLDALLANAQGTGGLLAVIPGDDKPDPGLDAYTTIPLDQRDRLWRFLIEGGPANAEGFLLGCRAVLGTGEWPGAAAPLLKAGVVPSALSEQAGYPTRDGGAFLASAADEHPPLACQPSPPQGGRSAAGNVGLRSERLKLPEKGFEQPADASIEGARAEQGPISPLEGEMPGRADGGNSAKVSNPVATVGRRTGAAEQGPISPLEGEMSGGAEGGPGDARRGEDGLEWIPGQARDDDLCQEGDDEPGQARGEEAAARDAAAAERPLAAIVCYRALVQSGQTGPIEALARAMAECGLDVLPVYVSSLKDPVSVETLRGLFSRRPPDVVVNLTGFAVSSPAAGAGAERVATVLEETGAVVLQGVLASGSEEGWNGSSQGLSARDLAMNVALPELDGRVLTRAIAFKSAGDWDALTETDIVAHRAVAGRVRFVAELATRWARLRRKPNPQKRVAILLANYPNRDGRLGNGVGLDTPAGTVEVLRAMQAAGYPVETLPENGNALIDYLMAGPTNAGTAAREIREVMPLDTYRRFFDSLPEELRSAVTDRWGPPEGDPFVVAADGKPAFALPLARFGDTLVGIQPARGYNIDPKETYHSPDLVPPHNYLALYAFLRETCDAVVHMGKHGNLEWLPGKALALSERCFPEAVFGPMPHLYPFIVNDPGEGTQAKRRTSAVIIDHLTPPLTRAETYGPLKDLEALVDEYYEAAGGDPRRLALLKTEILDLVRDIGLDQDAGIVSGEADDSALTKLDAYLCDLKEMQIRDGLHVFGVSPDGRLLHDLVAALARLPRGSRPGDASLMRALAADLGLCGLPSGVAAGHPPLSCRTSPPQGGRSGGGDGGVSSEKPLAATDSWENAPADVSSIGDAAERGPISPLEGEMPGRAEGGSGAEVTDFTATSERGDSAGPGSISPLEGEMSGRTEGGNGAAGDDSKSFDPLDCDMAAPWEGPRPQRLADLSTSPWRTVGDTVERLESLAVRLIAGEIPPDVHWISTRPVLDAVETELKPAVIGSGPAEIAGLLEGLAGRFVAPGPSGAPTRGRPDVLPTGRNFYSVDTRAVPTETAWRLGRKSAELLVTRHLQDQGEWPTSLGLTAWGTSNMRTGGDDIAQGLALVGAKPVWDRASRRVTGYEIVTLAELGRPRIDVTLRISGFFRDAFPDQIALFDRAVRAVGALEEDEADNPIAARMRRERAALIEAGADESEAERRAGFRVFGSKPGAYGAGLQALIDEKGWDDKADLAESYLVWGSYAYGADAEGTAERGMFEERLSGIEAVVQNQDNREHDLLDSDDYYQFEGGMTAAVEHLSGARPVVYHNDHSRPERPVVRTLEEEIGRVVRARVVNPKWIAGVMRHGYKGAFEIAATVDYMFAFAATTGAVRDHHFEAAWNAFVMDDHVRAFLEANNPAALGEIRDRFAEAIERGLWSPRSNSARAELRT</sequence>
<organism evidence="4 5">
    <name type="scientific">Jiella endophytica</name>
    <dbReference type="NCBI Taxonomy" id="2558362"/>
    <lineage>
        <taxon>Bacteria</taxon>
        <taxon>Pseudomonadati</taxon>
        <taxon>Pseudomonadota</taxon>
        <taxon>Alphaproteobacteria</taxon>
        <taxon>Hyphomicrobiales</taxon>
        <taxon>Aurantimonadaceae</taxon>
        <taxon>Jiella</taxon>
    </lineage>
</organism>
<dbReference type="GO" id="GO:0051116">
    <property type="term" value="F:cobaltochelatase activity"/>
    <property type="evidence" value="ECO:0007669"/>
    <property type="project" value="UniProtKB-UniRule"/>
</dbReference>
<protein>
    <recommendedName>
        <fullName evidence="1">Cobaltochelatase subunit CobN</fullName>
        <ecNumber evidence="1">6.6.1.2</ecNumber>
    </recommendedName>
</protein>
<evidence type="ECO:0000313" key="4">
    <source>
        <dbReference type="EMBL" id="TFF25635.1"/>
    </source>
</evidence>